<evidence type="ECO:0000313" key="4">
    <source>
        <dbReference type="EMBL" id="RYC12619.1"/>
    </source>
</evidence>
<feature type="domain" description="Helicase XPB/Ssl2 N-terminal" evidence="3">
    <location>
        <begin position="477"/>
        <end position="598"/>
    </location>
</feature>
<gene>
    <name evidence="4" type="ORF">EUA94_08110</name>
</gene>
<dbReference type="PROSITE" id="PS52050">
    <property type="entry name" value="WYL"/>
    <property type="match status" value="1"/>
</dbReference>
<comment type="caution">
    <text evidence="4">The sequence shown here is derived from an EMBL/GenBank/DDBJ whole genome shotgun (WGS) entry which is preliminary data.</text>
</comment>
<dbReference type="Pfam" id="PF13280">
    <property type="entry name" value="WYL"/>
    <property type="match status" value="1"/>
</dbReference>
<dbReference type="InterPro" id="IPR026881">
    <property type="entry name" value="WYL_dom"/>
</dbReference>
<evidence type="ECO:0000259" key="3">
    <source>
        <dbReference type="Pfam" id="PF13625"/>
    </source>
</evidence>
<accession>A0A4Q2T7A0</accession>
<dbReference type="InterPro" id="IPR032830">
    <property type="entry name" value="XPB/Ssl2_N"/>
</dbReference>
<dbReference type="AlphaFoldDB" id="A0A4Q2T7A0"/>
<proteinExistence type="predicted"/>
<feature type="domain" description="WYL" evidence="2">
    <location>
        <begin position="691"/>
        <end position="753"/>
    </location>
</feature>
<dbReference type="RefSeq" id="WP_129426363.1">
    <property type="nucleotide sequence ID" value="NZ_SDWV01000006.1"/>
</dbReference>
<protein>
    <submittedName>
        <fullName evidence="4">Uncharacterized protein</fullName>
    </submittedName>
</protein>
<dbReference type="Proteomes" id="UP000291101">
    <property type="component" value="Unassembled WGS sequence"/>
</dbReference>
<feature type="region of interest" description="Disordered" evidence="1">
    <location>
        <begin position="169"/>
        <end position="191"/>
    </location>
</feature>
<dbReference type="Pfam" id="PF13625">
    <property type="entry name" value="Helicase_C_3"/>
    <property type="match status" value="1"/>
</dbReference>
<evidence type="ECO:0000259" key="2">
    <source>
        <dbReference type="Pfam" id="PF13280"/>
    </source>
</evidence>
<dbReference type="EMBL" id="SDWV01000006">
    <property type="protein sequence ID" value="RYC12619.1"/>
    <property type="molecule type" value="Genomic_DNA"/>
</dbReference>
<dbReference type="OrthoDB" id="3415124at2"/>
<reference evidence="4 5" key="1">
    <citation type="submission" date="2019-01" db="EMBL/GenBank/DDBJ databases">
        <title>Novel species of Nocardioides.</title>
        <authorList>
            <person name="Liu Q."/>
            <person name="X Y.-H."/>
        </authorList>
    </citation>
    <scope>NUCLEOTIDE SEQUENCE [LARGE SCALE GENOMIC DNA]</scope>
    <source>
        <strain evidence="4 5">HLT2-9</strain>
    </source>
</reference>
<keyword evidence="5" id="KW-1185">Reference proteome</keyword>
<evidence type="ECO:0000256" key="1">
    <source>
        <dbReference type="SAM" id="MobiDB-lite"/>
    </source>
</evidence>
<evidence type="ECO:0000313" key="5">
    <source>
        <dbReference type="Proteomes" id="UP000291101"/>
    </source>
</evidence>
<sequence length="755" mass="79234">MSSRGRATPARTLADQLRSWPDERLVALLRARPDLATPAPQDSSQLASRAATRSSIHRALDGLDRLELSVLDSLLVAGQTTTARLISIVHADADRVATALQRLLDLALAWEAPGGIRALSGVADAMRGMPGLVSGLRPSSPEPPEPDEVAALLAGLSPAATALLRHVDAHGGEGTTGSARRTVSPERAASPAEELISRRLLVPRDGDTVVLPGEVGLALRGGRTTTEPVDEVPGLATSARDAALVARTAAGAAFDVVRRVELLLDHWSVQPPSVLRSGGLAVRDLKAVARELHVDEAGAALIVEVAQSAGLIAEGNEPDGTPVWLPTEEFDVWSGRPTSERWARLVGGWLSSSRVPSLVGTRDPAGKSWNALAPELSSGLAEEARRLALRVLAELPDGEVLAVGTGTASLVQRVDWMRPRRPAIFADLVTAALGEAAVLGISGAGGLPPSGRRIAEDDLPGAAAAIDPQLPRPVEHVLLQADLTAVAPGPLETEVARRLHLLADVESRGGATVYRFSSGSLRRGFDAGWSALEVRDFLTAVSQTPVPQPLEFLVDDVARTFGSVRVGHAEAFLRADDEAALAALVHDPKARTLGLRLLAPTVAISTSPLDVLLPRLRELGAAPVVEAADGTVRVSRPDLQRARSRRGRRPAGAVEARRAAQVQAVATAIRVGDRAETSRPASATTTTPSGALAALRDAIEAGTTVVIGYVDNHGASGERVVDPRRLDGGRLSAFDHRADDVREFAVHRITGVRTA</sequence>
<organism evidence="4 5">
    <name type="scientific">Nocardioides zhouii</name>
    <dbReference type="NCBI Taxonomy" id="1168729"/>
    <lineage>
        <taxon>Bacteria</taxon>
        <taxon>Bacillati</taxon>
        <taxon>Actinomycetota</taxon>
        <taxon>Actinomycetes</taxon>
        <taxon>Propionibacteriales</taxon>
        <taxon>Nocardioidaceae</taxon>
        <taxon>Nocardioides</taxon>
    </lineage>
</organism>
<name>A0A4Q2T7A0_9ACTN</name>